<keyword evidence="1" id="KW-0808">Transferase</keyword>
<sequence length="148" mass="15937">MPAWRESLREAGKRLVVTNGCFDLLHAGHVTYLEQAAALGDLLLVGCNGDESVRQLKGEGRPLNPEADRALVLSALESVDSVAVFPERRAEDFLCLAKPDVYVKGGDYTPETLDAGERVAVESGGGEVVIIPFVPGKSTTEIIQRMND</sequence>
<dbReference type="Pfam" id="PF01467">
    <property type="entry name" value="CTP_transf_like"/>
    <property type="match status" value="1"/>
</dbReference>
<name>A0A381VA96_9ZZZZ</name>
<dbReference type="InterPro" id="IPR014729">
    <property type="entry name" value="Rossmann-like_a/b/a_fold"/>
</dbReference>
<dbReference type="PANTHER" id="PTHR43793:SF2">
    <property type="entry name" value="BIFUNCTIONAL PROTEIN HLDE"/>
    <property type="match status" value="1"/>
</dbReference>
<feature type="domain" description="Cytidyltransferase-like" evidence="3">
    <location>
        <begin position="17"/>
        <end position="114"/>
    </location>
</feature>
<dbReference type="SUPFAM" id="SSF52374">
    <property type="entry name" value="Nucleotidylyl transferase"/>
    <property type="match status" value="1"/>
</dbReference>
<dbReference type="NCBIfam" id="TIGR00125">
    <property type="entry name" value="cyt_tran_rel"/>
    <property type="match status" value="1"/>
</dbReference>
<dbReference type="GO" id="GO:0016779">
    <property type="term" value="F:nucleotidyltransferase activity"/>
    <property type="evidence" value="ECO:0007669"/>
    <property type="project" value="UniProtKB-KW"/>
</dbReference>
<dbReference type="InterPro" id="IPR050385">
    <property type="entry name" value="Archaeal_FAD_synthase"/>
</dbReference>
<dbReference type="Gene3D" id="3.40.50.620">
    <property type="entry name" value="HUPs"/>
    <property type="match status" value="1"/>
</dbReference>
<dbReference type="AlphaFoldDB" id="A0A381VA96"/>
<gene>
    <name evidence="4" type="ORF">METZ01_LOCUS90160</name>
</gene>
<organism evidence="4">
    <name type="scientific">marine metagenome</name>
    <dbReference type="NCBI Taxonomy" id="408172"/>
    <lineage>
        <taxon>unclassified sequences</taxon>
        <taxon>metagenomes</taxon>
        <taxon>ecological metagenomes</taxon>
    </lineage>
</organism>
<reference evidence="4" key="1">
    <citation type="submission" date="2018-05" db="EMBL/GenBank/DDBJ databases">
        <authorList>
            <person name="Lanie J.A."/>
            <person name="Ng W.-L."/>
            <person name="Kazmierczak K.M."/>
            <person name="Andrzejewski T.M."/>
            <person name="Davidsen T.M."/>
            <person name="Wayne K.J."/>
            <person name="Tettelin H."/>
            <person name="Glass J.I."/>
            <person name="Rusch D."/>
            <person name="Podicherti R."/>
            <person name="Tsui H.-C.T."/>
            <person name="Winkler M.E."/>
        </authorList>
    </citation>
    <scope>NUCLEOTIDE SEQUENCE</scope>
</reference>
<evidence type="ECO:0000256" key="1">
    <source>
        <dbReference type="ARBA" id="ARBA00022679"/>
    </source>
</evidence>
<keyword evidence="2" id="KW-0548">Nucleotidyltransferase</keyword>
<protein>
    <recommendedName>
        <fullName evidence="3">Cytidyltransferase-like domain-containing protein</fullName>
    </recommendedName>
</protein>
<dbReference type="InterPro" id="IPR004821">
    <property type="entry name" value="Cyt_trans-like"/>
</dbReference>
<evidence type="ECO:0000259" key="3">
    <source>
        <dbReference type="Pfam" id="PF01467"/>
    </source>
</evidence>
<accession>A0A381VA96</accession>
<proteinExistence type="predicted"/>
<dbReference type="EMBL" id="UINC01008283">
    <property type="protein sequence ID" value="SVA37306.1"/>
    <property type="molecule type" value="Genomic_DNA"/>
</dbReference>
<evidence type="ECO:0000313" key="4">
    <source>
        <dbReference type="EMBL" id="SVA37306.1"/>
    </source>
</evidence>
<dbReference type="PANTHER" id="PTHR43793">
    <property type="entry name" value="FAD SYNTHASE"/>
    <property type="match status" value="1"/>
</dbReference>
<evidence type="ECO:0000256" key="2">
    <source>
        <dbReference type="ARBA" id="ARBA00022695"/>
    </source>
</evidence>